<dbReference type="GeneID" id="14922992"/>
<comment type="similarity">
    <text evidence="1">Belongs to the CCDC53 family.</text>
</comment>
<feature type="compositionally biased region" description="Basic and acidic residues" evidence="2">
    <location>
        <begin position="106"/>
        <end position="124"/>
    </location>
</feature>
<dbReference type="Proteomes" id="UP000011083">
    <property type="component" value="Unassembled WGS sequence"/>
</dbReference>
<evidence type="ECO:0000313" key="3">
    <source>
        <dbReference type="EMBL" id="ELR22070.1"/>
    </source>
</evidence>
<evidence type="ECO:0000256" key="1">
    <source>
        <dbReference type="ARBA" id="ARBA00006290"/>
    </source>
</evidence>
<feature type="region of interest" description="Disordered" evidence="2">
    <location>
        <begin position="93"/>
        <end position="140"/>
    </location>
</feature>
<dbReference type="KEGG" id="acan:ACA1_158440"/>
<dbReference type="RefSeq" id="XP_004348528.1">
    <property type="nucleotide sequence ID" value="XM_004348478.1"/>
</dbReference>
<reference evidence="3 4" key="1">
    <citation type="journal article" date="2013" name="Genome Biol.">
        <title>Genome of Acanthamoeba castellanii highlights extensive lateral gene transfer and early evolution of tyrosine kinase signaling.</title>
        <authorList>
            <person name="Clarke M."/>
            <person name="Lohan A.J."/>
            <person name="Liu B."/>
            <person name="Lagkouvardos I."/>
            <person name="Roy S."/>
            <person name="Zafar N."/>
            <person name="Bertelli C."/>
            <person name="Schilde C."/>
            <person name="Kianianmomeni A."/>
            <person name="Burglin T.R."/>
            <person name="Frech C."/>
            <person name="Turcotte B."/>
            <person name="Kopec K.O."/>
            <person name="Synnott J.M."/>
            <person name="Choo C."/>
            <person name="Paponov I."/>
            <person name="Finkler A."/>
            <person name="Soon Heng Tan C."/>
            <person name="Hutchins A.P."/>
            <person name="Weinmeier T."/>
            <person name="Rattei T."/>
            <person name="Chu J.S."/>
            <person name="Gimenez G."/>
            <person name="Irimia M."/>
            <person name="Rigden D.J."/>
            <person name="Fitzpatrick D.A."/>
            <person name="Lorenzo-Morales J."/>
            <person name="Bateman A."/>
            <person name="Chiu C.H."/>
            <person name="Tang P."/>
            <person name="Hegemann P."/>
            <person name="Fromm H."/>
            <person name="Raoult D."/>
            <person name="Greub G."/>
            <person name="Miranda-Saavedra D."/>
            <person name="Chen N."/>
            <person name="Nash P."/>
            <person name="Ginger M.L."/>
            <person name="Horn M."/>
            <person name="Schaap P."/>
            <person name="Caler L."/>
            <person name="Loftus B."/>
        </authorList>
    </citation>
    <scope>NUCLEOTIDE SEQUENCE [LARGE SCALE GENOMIC DNA]</scope>
    <source>
        <strain evidence="3 4">Neff</strain>
    </source>
</reference>
<dbReference type="Gene3D" id="1.20.5.110">
    <property type="match status" value="1"/>
</dbReference>
<dbReference type="OMA" id="GCETKFV"/>
<dbReference type="OrthoDB" id="268027at2759"/>
<dbReference type="GO" id="GO:0071203">
    <property type="term" value="C:WASH complex"/>
    <property type="evidence" value="ECO:0007669"/>
    <property type="project" value="InterPro"/>
</dbReference>
<dbReference type="PANTHER" id="PTHR13015:SF0">
    <property type="entry name" value="WASH COMPLEX SUBUNIT 3"/>
    <property type="match status" value="1"/>
</dbReference>
<protein>
    <submittedName>
        <fullName evidence="3">Coiled-coil domain containing 53, putative</fullName>
    </submittedName>
</protein>
<feature type="region of interest" description="Disordered" evidence="2">
    <location>
        <begin position="177"/>
        <end position="217"/>
    </location>
</feature>
<dbReference type="VEuPathDB" id="AmoebaDB:ACA1_158440"/>
<dbReference type="GO" id="GO:0030041">
    <property type="term" value="P:actin filament polymerization"/>
    <property type="evidence" value="ECO:0007669"/>
    <property type="project" value="TreeGrafter"/>
</dbReference>
<dbReference type="AlphaFoldDB" id="L8HA48"/>
<keyword evidence="4" id="KW-1185">Reference proteome</keyword>
<evidence type="ECO:0000256" key="2">
    <source>
        <dbReference type="SAM" id="MobiDB-lite"/>
    </source>
</evidence>
<accession>L8HA48</accession>
<organism evidence="3 4">
    <name type="scientific">Acanthamoeba castellanii (strain ATCC 30010 / Neff)</name>
    <dbReference type="NCBI Taxonomy" id="1257118"/>
    <lineage>
        <taxon>Eukaryota</taxon>
        <taxon>Amoebozoa</taxon>
        <taxon>Discosea</taxon>
        <taxon>Longamoebia</taxon>
        <taxon>Centramoebida</taxon>
        <taxon>Acanthamoebidae</taxon>
        <taxon>Acanthamoeba</taxon>
    </lineage>
</organism>
<sequence>MESLVAQIDYSKVEPIPFKKTVAYVNHFVIQTTQFLNRFSFLCEQRLDQVSRHLQRLEITMNILEAKLNSIPEDALGPAAPGATTVAAVAAPAGEGAGEVPPPPPPREEDHQQQPHYGGDEYQDHTALPPPGSQGGGLTVSADPRYEQYFVMLRLRVPVAAIKQKMMLEGINPDILDNPDAPSDWTGGAGGAAAPRASGGEYFSDDDDDEEESDEGW</sequence>
<dbReference type="EMBL" id="KB007890">
    <property type="protein sequence ID" value="ELR22070.1"/>
    <property type="molecule type" value="Genomic_DNA"/>
</dbReference>
<dbReference type="Pfam" id="PF10152">
    <property type="entry name" value="CCDC53"/>
    <property type="match status" value="1"/>
</dbReference>
<evidence type="ECO:0000313" key="4">
    <source>
        <dbReference type="Proteomes" id="UP000011083"/>
    </source>
</evidence>
<dbReference type="InterPro" id="IPR019309">
    <property type="entry name" value="WASHC3"/>
</dbReference>
<gene>
    <name evidence="3" type="ORF">ACA1_158440</name>
</gene>
<feature type="compositionally biased region" description="Acidic residues" evidence="2">
    <location>
        <begin position="203"/>
        <end position="217"/>
    </location>
</feature>
<dbReference type="GO" id="GO:0006887">
    <property type="term" value="P:exocytosis"/>
    <property type="evidence" value="ECO:0007669"/>
    <property type="project" value="TreeGrafter"/>
</dbReference>
<dbReference type="STRING" id="1257118.L8HA48"/>
<name>L8HA48_ACACF</name>
<proteinExistence type="inferred from homology"/>
<dbReference type="PANTHER" id="PTHR13015">
    <property type="entry name" value="PROTEIN AD-016-RELATED"/>
    <property type="match status" value="1"/>
</dbReference>